<dbReference type="RefSeq" id="WP_203773684.1">
    <property type="nucleotide sequence ID" value="NZ_BAAAYJ010000015.1"/>
</dbReference>
<dbReference type="EMBL" id="BOMQ01000066">
    <property type="protein sequence ID" value="GIE52331.1"/>
    <property type="molecule type" value="Genomic_DNA"/>
</dbReference>
<protein>
    <recommendedName>
        <fullName evidence="9">Membrane protein involved in the export of O-antigen and teichoic acid</fullName>
    </recommendedName>
</protein>
<evidence type="ECO:0000313" key="7">
    <source>
        <dbReference type="EMBL" id="GIE52331.1"/>
    </source>
</evidence>
<name>A0A919JKN1_9ACTN</name>
<feature type="transmembrane region" description="Helical" evidence="6">
    <location>
        <begin position="200"/>
        <end position="217"/>
    </location>
</feature>
<evidence type="ECO:0000256" key="1">
    <source>
        <dbReference type="ARBA" id="ARBA00004651"/>
    </source>
</evidence>
<dbReference type="PANTHER" id="PTHR30250:SF11">
    <property type="entry name" value="O-ANTIGEN TRANSPORTER-RELATED"/>
    <property type="match status" value="1"/>
</dbReference>
<feature type="transmembrane region" description="Helical" evidence="6">
    <location>
        <begin position="41"/>
        <end position="62"/>
    </location>
</feature>
<evidence type="ECO:0000256" key="4">
    <source>
        <dbReference type="ARBA" id="ARBA00022989"/>
    </source>
</evidence>
<dbReference type="Proteomes" id="UP000647172">
    <property type="component" value="Unassembled WGS sequence"/>
</dbReference>
<feature type="transmembrane region" description="Helical" evidence="6">
    <location>
        <begin position="266"/>
        <end position="284"/>
    </location>
</feature>
<evidence type="ECO:0000256" key="5">
    <source>
        <dbReference type="ARBA" id="ARBA00023136"/>
    </source>
</evidence>
<feature type="transmembrane region" description="Helical" evidence="6">
    <location>
        <begin position="223"/>
        <end position="245"/>
    </location>
</feature>
<dbReference type="AlphaFoldDB" id="A0A919JKN1"/>
<keyword evidence="4 6" id="KW-1133">Transmembrane helix</keyword>
<dbReference type="PANTHER" id="PTHR30250">
    <property type="entry name" value="PST FAMILY PREDICTED COLANIC ACID TRANSPORTER"/>
    <property type="match status" value="1"/>
</dbReference>
<feature type="transmembrane region" description="Helical" evidence="6">
    <location>
        <begin position="385"/>
        <end position="408"/>
    </location>
</feature>
<accession>A0A919JKN1</accession>
<dbReference type="GO" id="GO:0015297">
    <property type="term" value="F:antiporter activity"/>
    <property type="evidence" value="ECO:0007669"/>
    <property type="project" value="InterPro"/>
</dbReference>
<feature type="transmembrane region" description="Helical" evidence="6">
    <location>
        <begin position="469"/>
        <end position="488"/>
    </location>
</feature>
<evidence type="ECO:0000256" key="3">
    <source>
        <dbReference type="ARBA" id="ARBA00022692"/>
    </source>
</evidence>
<feature type="transmembrane region" description="Helical" evidence="6">
    <location>
        <begin position="158"/>
        <end position="179"/>
    </location>
</feature>
<comment type="subcellular location">
    <subcellularLocation>
        <location evidence="1">Cell membrane</location>
        <topology evidence="1">Multi-pass membrane protein</topology>
    </subcellularLocation>
</comment>
<evidence type="ECO:0000313" key="8">
    <source>
        <dbReference type="Proteomes" id="UP000647172"/>
    </source>
</evidence>
<sequence length="540" mass="55874">MTDRTELSEGQEGIPGRYSVTATDVVGAPDRRGTRGVARGGLANMAGSALAGGTGVAVTWVVARSLGAEQAGAFFAATAAFVLTGGLAKLGTQTGLVYWPARLRATGRDHLLGACLRTALTPVFAFAAGLAVALWFGAPAIAHLTAGDSPHVMAGHITALRVLAVFLPLQALTDALLTATRGYKAMRPTVTLDRVLRSTLQLLCVGAAGVATLWTTATLPAFAFAWAAPYLPVAILSALALRRTYLAGRPAAPRSRRRDRRELRHAFWRFTAPRALASVAQLALQRVDVLLLAALGGLAAAAVYAVAGRFVVLIQFANQGISQSVQPRLAEALAVGDRTTANHLYQTATGWLVLVTWPVIFCVILLAPVYLGLFGSGYRSGADVVVVLACAMLVATGCGMVDMVLTMAGRTSWNLLNVVVALGVTIGLDVLLIPRYGALGAAAGLACAMVANNVLPLIQVGRVARLHPFGPGTLAAAGLSVTCFGVLPRLVTAVAGPGPAGLTLALAAAVPAFGAGAWLLRGRLGLHAFKPRQLTQRRTG</sequence>
<feature type="transmembrane region" description="Helical" evidence="6">
    <location>
        <begin position="111"/>
        <end position="138"/>
    </location>
</feature>
<organism evidence="7 8">
    <name type="scientific">Actinoplanes nipponensis</name>
    <dbReference type="NCBI Taxonomy" id="135950"/>
    <lineage>
        <taxon>Bacteria</taxon>
        <taxon>Bacillati</taxon>
        <taxon>Actinomycetota</taxon>
        <taxon>Actinomycetes</taxon>
        <taxon>Micromonosporales</taxon>
        <taxon>Micromonosporaceae</taxon>
        <taxon>Actinoplanes</taxon>
    </lineage>
</organism>
<dbReference type="InterPro" id="IPR002528">
    <property type="entry name" value="MATE_fam"/>
</dbReference>
<dbReference type="GO" id="GO:0005886">
    <property type="term" value="C:plasma membrane"/>
    <property type="evidence" value="ECO:0007669"/>
    <property type="project" value="UniProtKB-SubCell"/>
</dbReference>
<evidence type="ECO:0000256" key="6">
    <source>
        <dbReference type="SAM" id="Phobius"/>
    </source>
</evidence>
<keyword evidence="2" id="KW-1003">Cell membrane</keyword>
<dbReference type="GO" id="GO:0042910">
    <property type="term" value="F:xenobiotic transmembrane transporter activity"/>
    <property type="evidence" value="ECO:0007669"/>
    <property type="project" value="InterPro"/>
</dbReference>
<keyword evidence="5 6" id="KW-0472">Membrane</keyword>
<dbReference type="InterPro" id="IPR050833">
    <property type="entry name" value="Poly_Biosynth_Transport"/>
</dbReference>
<keyword evidence="3 6" id="KW-0812">Transmembrane</keyword>
<comment type="caution">
    <text evidence="7">The sequence shown here is derived from an EMBL/GenBank/DDBJ whole genome shotgun (WGS) entry which is preliminary data.</text>
</comment>
<proteinExistence type="predicted"/>
<evidence type="ECO:0000256" key="2">
    <source>
        <dbReference type="ARBA" id="ARBA00022475"/>
    </source>
</evidence>
<feature type="transmembrane region" description="Helical" evidence="6">
    <location>
        <begin position="415"/>
        <end position="433"/>
    </location>
</feature>
<feature type="transmembrane region" description="Helical" evidence="6">
    <location>
        <begin position="290"/>
        <end position="312"/>
    </location>
</feature>
<dbReference type="Pfam" id="PF01554">
    <property type="entry name" value="MatE"/>
    <property type="match status" value="1"/>
</dbReference>
<feature type="transmembrane region" description="Helical" evidence="6">
    <location>
        <begin position="351"/>
        <end position="373"/>
    </location>
</feature>
<feature type="transmembrane region" description="Helical" evidence="6">
    <location>
        <begin position="500"/>
        <end position="520"/>
    </location>
</feature>
<gene>
    <name evidence="7" type="ORF">Ani05nite_58650</name>
</gene>
<keyword evidence="8" id="KW-1185">Reference proteome</keyword>
<feature type="transmembrane region" description="Helical" evidence="6">
    <location>
        <begin position="74"/>
        <end position="99"/>
    </location>
</feature>
<feature type="transmembrane region" description="Helical" evidence="6">
    <location>
        <begin position="439"/>
        <end position="457"/>
    </location>
</feature>
<reference evidence="7" key="1">
    <citation type="submission" date="2021-01" db="EMBL/GenBank/DDBJ databases">
        <title>Whole genome shotgun sequence of Actinoplanes nipponensis NBRC 14063.</title>
        <authorList>
            <person name="Komaki H."/>
            <person name="Tamura T."/>
        </authorList>
    </citation>
    <scope>NUCLEOTIDE SEQUENCE</scope>
    <source>
        <strain evidence="7">NBRC 14063</strain>
    </source>
</reference>
<evidence type="ECO:0008006" key="9">
    <source>
        <dbReference type="Google" id="ProtNLM"/>
    </source>
</evidence>